<evidence type="ECO:0000313" key="2">
    <source>
        <dbReference type="Proteomes" id="UP000694892"/>
    </source>
</evidence>
<organism evidence="1 2">
    <name type="scientific">Xenopus laevis</name>
    <name type="common">African clawed frog</name>
    <dbReference type="NCBI Taxonomy" id="8355"/>
    <lineage>
        <taxon>Eukaryota</taxon>
        <taxon>Metazoa</taxon>
        <taxon>Chordata</taxon>
        <taxon>Craniata</taxon>
        <taxon>Vertebrata</taxon>
        <taxon>Euteleostomi</taxon>
        <taxon>Amphibia</taxon>
        <taxon>Batrachia</taxon>
        <taxon>Anura</taxon>
        <taxon>Pipoidea</taxon>
        <taxon>Pipidae</taxon>
        <taxon>Xenopodinae</taxon>
        <taxon>Xenopus</taxon>
        <taxon>Xenopus</taxon>
    </lineage>
</organism>
<dbReference type="Proteomes" id="UP000694892">
    <property type="component" value="Chromosome 8S"/>
</dbReference>
<reference evidence="2" key="1">
    <citation type="journal article" date="2016" name="Nature">
        <title>Genome evolution in the allotetraploid frog Xenopus laevis.</title>
        <authorList>
            <person name="Session A.M."/>
            <person name="Uno Y."/>
            <person name="Kwon T."/>
            <person name="Chapman J.A."/>
            <person name="Toyoda A."/>
            <person name="Takahashi S."/>
            <person name="Fukui A."/>
            <person name="Hikosaka A."/>
            <person name="Suzuki A."/>
            <person name="Kondo M."/>
            <person name="van Heeringen S.J."/>
            <person name="Quigley I."/>
            <person name="Heinz S."/>
            <person name="Ogino H."/>
            <person name="Ochi H."/>
            <person name="Hellsten U."/>
            <person name="Lyons J.B."/>
            <person name="Simakov O."/>
            <person name="Putnam N."/>
            <person name="Stites J."/>
            <person name="Kuroki Y."/>
            <person name="Tanaka T."/>
            <person name="Michiue T."/>
            <person name="Watanabe M."/>
            <person name="Bogdanovic O."/>
            <person name="Lister R."/>
            <person name="Georgiou G."/>
            <person name="Paranjpe S.S."/>
            <person name="van Kruijsbergen I."/>
            <person name="Shu S."/>
            <person name="Carlson J."/>
            <person name="Kinoshita T."/>
            <person name="Ohta Y."/>
            <person name="Mawaribuchi S."/>
            <person name="Jenkins J."/>
            <person name="Grimwood J."/>
            <person name="Schmutz J."/>
            <person name="Mitros T."/>
            <person name="Mozaffari S.V."/>
            <person name="Suzuki Y."/>
            <person name="Haramoto Y."/>
            <person name="Yamamoto T.S."/>
            <person name="Takagi C."/>
            <person name="Heald R."/>
            <person name="Miller K."/>
            <person name="Haudenschild C."/>
            <person name="Kitzman J."/>
            <person name="Nakayama T."/>
            <person name="Izutsu Y."/>
            <person name="Robert J."/>
            <person name="Fortriede J."/>
            <person name="Burns K."/>
            <person name="Lotay V."/>
            <person name="Karimi K."/>
            <person name="Yasuoka Y."/>
            <person name="Dichmann D.S."/>
            <person name="Flajnik M.F."/>
            <person name="Houston D.W."/>
            <person name="Shendure J."/>
            <person name="DuPasquier L."/>
            <person name="Vize P.D."/>
            <person name="Zorn A.M."/>
            <person name="Ito M."/>
            <person name="Marcotte E.M."/>
            <person name="Wallingford J.B."/>
            <person name="Ito Y."/>
            <person name="Asashima M."/>
            <person name="Ueno N."/>
            <person name="Matsuda Y."/>
            <person name="Veenstra G.J."/>
            <person name="Fujiyama A."/>
            <person name="Harland R.M."/>
            <person name="Taira M."/>
            <person name="Rokhsar D.S."/>
        </authorList>
    </citation>
    <scope>NUCLEOTIDE SEQUENCE [LARGE SCALE GENOMIC DNA]</scope>
    <source>
        <strain evidence="2">J</strain>
    </source>
</reference>
<name>A0A974C569_XENLA</name>
<evidence type="ECO:0000313" key="1">
    <source>
        <dbReference type="EMBL" id="OCT66642.1"/>
    </source>
</evidence>
<dbReference type="AlphaFoldDB" id="A0A974C569"/>
<protein>
    <submittedName>
        <fullName evidence="1">Uncharacterized protein</fullName>
    </submittedName>
</protein>
<accession>A0A974C569</accession>
<sequence>MLEQDSGMDIRSDCNHGEGLWACQQHINAVSGLYRGRADERQDWRLKADKDIMAHPNGSCLPGPRMPSVIFKVSAGQAVLPLDFGSSAAPAKAVKLRNALQEAWNLKMTLLKTKKNKGNRRPQTVFAK</sequence>
<proteinExistence type="predicted"/>
<gene>
    <name evidence="1" type="ORF">XELAEV_18042894mg</name>
</gene>
<dbReference type="EMBL" id="CM004481">
    <property type="protein sequence ID" value="OCT66642.1"/>
    <property type="molecule type" value="Genomic_DNA"/>
</dbReference>